<feature type="compositionally biased region" description="Basic and acidic residues" evidence="1">
    <location>
        <begin position="47"/>
        <end position="61"/>
    </location>
</feature>
<dbReference type="EMBL" id="KQ459449">
    <property type="protein sequence ID" value="KPJ00904.1"/>
    <property type="molecule type" value="Genomic_DNA"/>
</dbReference>
<accession>A0A0N0P9S9</accession>
<name>A0A0N0P9S9_PAPXU</name>
<gene>
    <name evidence="2" type="ORF">RR46_01383</name>
</gene>
<keyword evidence="3" id="KW-1185">Reference proteome</keyword>
<sequence>MHNAAAAGDAEGESSTRDATRVCQRVRQRRRFMKRSKSYTWLSGLLRPRDPPSDPLRDPPHDPPPPAEEWGAAAWVHADATQPASRTNLDHVVSGCGVAVTAVMLAINTKIDSGGALHIVLEIELCDHRTARTAPHAPHRSAAYFAALFADRCAAPSQ</sequence>
<feature type="region of interest" description="Disordered" evidence="1">
    <location>
        <begin position="1"/>
        <end position="27"/>
    </location>
</feature>
<evidence type="ECO:0000313" key="2">
    <source>
        <dbReference type="EMBL" id="KPJ00904.1"/>
    </source>
</evidence>
<proteinExistence type="predicted"/>
<dbReference type="Proteomes" id="UP000053268">
    <property type="component" value="Unassembled WGS sequence"/>
</dbReference>
<evidence type="ECO:0000256" key="1">
    <source>
        <dbReference type="SAM" id="MobiDB-lite"/>
    </source>
</evidence>
<reference evidence="2 3" key="1">
    <citation type="journal article" date="2015" name="Nat. Commun.">
        <title>Outbred genome sequencing and CRISPR/Cas9 gene editing in butterflies.</title>
        <authorList>
            <person name="Li X."/>
            <person name="Fan D."/>
            <person name="Zhang W."/>
            <person name="Liu G."/>
            <person name="Zhang L."/>
            <person name="Zhao L."/>
            <person name="Fang X."/>
            <person name="Chen L."/>
            <person name="Dong Y."/>
            <person name="Chen Y."/>
            <person name="Ding Y."/>
            <person name="Zhao R."/>
            <person name="Feng M."/>
            <person name="Zhu Y."/>
            <person name="Feng Y."/>
            <person name="Jiang X."/>
            <person name="Zhu D."/>
            <person name="Xiang H."/>
            <person name="Feng X."/>
            <person name="Li S."/>
            <person name="Wang J."/>
            <person name="Zhang G."/>
            <person name="Kronforst M.R."/>
            <person name="Wang W."/>
        </authorList>
    </citation>
    <scope>NUCLEOTIDE SEQUENCE [LARGE SCALE GENOMIC DNA]</scope>
    <source>
        <strain evidence="2">Ya'a_city_454_Px</strain>
        <tissue evidence="2">Whole body</tissue>
    </source>
</reference>
<evidence type="ECO:0000313" key="3">
    <source>
        <dbReference type="Proteomes" id="UP000053268"/>
    </source>
</evidence>
<protein>
    <submittedName>
        <fullName evidence="2">Uncharacterized protein</fullName>
    </submittedName>
</protein>
<dbReference type="AlphaFoldDB" id="A0A0N0P9S9"/>
<feature type="region of interest" description="Disordered" evidence="1">
    <location>
        <begin position="43"/>
        <end position="70"/>
    </location>
</feature>
<organism evidence="2 3">
    <name type="scientific">Papilio xuthus</name>
    <name type="common">Asian swallowtail butterfly</name>
    <dbReference type="NCBI Taxonomy" id="66420"/>
    <lineage>
        <taxon>Eukaryota</taxon>
        <taxon>Metazoa</taxon>
        <taxon>Ecdysozoa</taxon>
        <taxon>Arthropoda</taxon>
        <taxon>Hexapoda</taxon>
        <taxon>Insecta</taxon>
        <taxon>Pterygota</taxon>
        <taxon>Neoptera</taxon>
        <taxon>Endopterygota</taxon>
        <taxon>Lepidoptera</taxon>
        <taxon>Glossata</taxon>
        <taxon>Ditrysia</taxon>
        <taxon>Papilionoidea</taxon>
        <taxon>Papilionidae</taxon>
        <taxon>Papilioninae</taxon>
        <taxon>Papilio</taxon>
    </lineage>
</organism>